<dbReference type="AlphaFoldDB" id="A0A1U9NJQ2"/>
<protein>
    <submittedName>
        <fullName evidence="4">Transcriptional regulatory protein ZraR</fullName>
    </submittedName>
</protein>
<reference evidence="5" key="1">
    <citation type="submission" date="2017-02" db="EMBL/GenBank/DDBJ databases">
        <title>Comparative genomics and description of representatives of a novel lineage of planctomycetes thriving in anoxic sediments.</title>
        <authorList>
            <person name="Spring S."/>
            <person name="Bunk B."/>
            <person name="Sproer C."/>
        </authorList>
    </citation>
    <scope>NUCLEOTIDE SEQUENCE [LARGE SCALE GENOMIC DNA]</scope>
    <source>
        <strain evidence="5">ST-NAGAB-D1</strain>
    </source>
</reference>
<dbReference type="Pfam" id="PF00158">
    <property type="entry name" value="Sigma54_activat"/>
    <property type="match status" value="1"/>
</dbReference>
<dbReference type="RefSeq" id="WP_146660920.1">
    <property type="nucleotide sequence ID" value="NZ_CP019791.1"/>
</dbReference>
<dbReference type="Gene3D" id="1.10.8.60">
    <property type="match status" value="1"/>
</dbReference>
<feature type="domain" description="Sigma-54 factor interaction" evidence="3">
    <location>
        <begin position="157"/>
        <end position="419"/>
    </location>
</feature>
<dbReference type="InterPro" id="IPR003593">
    <property type="entry name" value="AAA+_ATPase"/>
</dbReference>
<dbReference type="SMART" id="SM00382">
    <property type="entry name" value="AAA"/>
    <property type="match status" value="1"/>
</dbReference>
<gene>
    <name evidence="4" type="primary">zraR_2</name>
    <name evidence="4" type="ORF">STSP2_01318</name>
</gene>
<dbReference type="InterPro" id="IPR002078">
    <property type="entry name" value="Sigma_54_int"/>
</dbReference>
<organism evidence="4 5">
    <name type="scientific">Anaerohalosphaera lusitana</name>
    <dbReference type="NCBI Taxonomy" id="1936003"/>
    <lineage>
        <taxon>Bacteria</taxon>
        <taxon>Pseudomonadati</taxon>
        <taxon>Planctomycetota</taxon>
        <taxon>Phycisphaerae</taxon>
        <taxon>Sedimentisphaerales</taxon>
        <taxon>Anaerohalosphaeraceae</taxon>
        <taxon>Anaerohalosphaera</taxon>
    </lineage>
</organism>
<dbReference type="PANTHER" id="PTHR32071">
    <property type="entry name" value="TRANSCRIPTIONAL REGULATORY PROTEIN"/>
    <property type="match status" value="1"/>
</dbReference>
<dbReference type="KEGG" id="alus:STSP2_01318"/>
<dbReference type="GO" id="GO:0006355">
    <property type="term" value="P:regulation of DNA-templated transcription"/>
    <property type="evidence" value="ECO:0007669"/>
    <property type="project" value="InterPro"/>
</dbReference>
<sequence>MDQLKLTQSDRNFFELVSRATFTNPFSPERVEIDRRISGRNDGASWPSIMPQAVKEVSTRLRTLEETAPIKIKDFAHPDRTIIEHALLFDAFHKYAYELDAIIDQQLASPDKSIDVPFAPELLAGLRTAGLARDRARRYLELFYQIRRAFFFIDKNLLGRSPSMQKLRMNLWNNIFTHDILHYERYLWDKMEDFSTLLLGPTGCGKGTAAAAIGQSGYIPFDENKNCFAESFTRTFIPINLSEYPESLIESELFGHTKGSFTGAVSAHEGIFSLCSPHGSIFLDEIGDISTQIQIKLLRVLQERTFSPVGNHEKLRFSGRVIAATNQNIDSLRSEGKFRDDFYYRLCSDCIAVPSLHQRIKEDPAELEQLVNRTIASIAGDNTEFAPMVMDVIKSRLGKHYAWPGNVRELEQCVRSVIIKRDYDGRHCQTANPNRSTIDISDEPDAQQLLARYCATLYDKYGTLGEVARRTALDRRTVKKHIERHCKNAD</sequence>
<dbReference type="InterPro" id="IPR027417">
    <property type="entry name" value="P-loop_NTPase"/>
</dbReference>
<keyword evidence="5" id="KW-1185">Reference proteome</keyword>
<evidence type="ECO:0000313" key="4">
    <source>
        <dbReference type="EMBL" id="AQT68163.1"/>
    </source>
</evidence>
<dbReference type="EMBL" id="CP019791">
    <property type="protein sequence ID" value="AQT68163.1"/>
    <property type="molecule type" value="Genomic_DNA"/>
</dbReference>
<dbReference type="SUPFAM" id="SSF52540">
    <property type="entry name" value="P-loop containing nucleoside triphosphate hydrolases"/>
    <property type="match status" value="1"/>
</dbReference>
<keyword evidence="1" id="KW-0547">Nucleotide-binding</keyword>
<dbReference type="STRING" id="1936003.STSP2_01318"/>
<evidence type="ECO:0000259" key="3">
    <source>
        <dbReference type="PROSITE" id="PS50045"/>
    </source>
</evidence>
<name>A0A1U9NJQ2_9BACT</name>
<dbReference type="GO" id="GO:0005524">
    <property type="term" value="F:ATP binding"/>
    <property type="evidence" value="ECO:0007669"/>
    <property type="project" value="UniProtKB-KW"/>
</dbReference>
<dbReference type="PANTHER" id="PTHR32071:SF122">
    <property type="entry name" value="SIGMA FACTOR"/>
    <property type="match status" value="1"/>
</dbReference>
<dbReference type="Proteomes" id="UP000189674">
    <property type="component" value="Chromosome"/>
</dbReference>
<dbReference type="CDD" id="cd00009">
    <property type="entry name" value="AAA"/>
    <property type="match status" value="1"/>
</dbReference>
<evidence type="ECO:0000256" key="1">
    <source>
        <dbReference type="ARBA" id="ARBA00022741"/>
    </source>
</evidence>
<evidence type="ECO:0000313" key="5">
    <source>
        <dbReference type="Proteomes" id="UP000189674"/>
    </source>
</evidence>
<keyword evidence="2" id="KW-0067">ATP-binding</keyword>
<dbReference type="Gene3D" id="3.40.50.300">
    <property type="entry name" value="P-loop containing nucleotide triphosphate hydrolases"/>
    <property type="match status" value="1"/>
</dbReference>
<accession>A0A1U9NJQ2</accession>
<dbReference type="PROSITE" id="PS50045">
    <property type="entry name" value="SIGMA54_INTERACT_4"/>
    <property type="match status" value="1"/>
</dbReference>
<dbReference type="OrthoDB" id="9814761at2"/>
<proteinExistence type="predicted"/>
<evidence type="ECO:0000256" key="2">
    <source>
        <dbReference type="ARBA" id="ARBA00022840"/>
    </source>
</evidence>